<reference evidence="2" key="1">
    <citation type="submission" date="2022-07" db="EMBL/GenBank/DDBJ databases">
        <title>Fungi with potential for degradation of polypropylene.</title>
        <authorList>
            <person name="Gostincar C."/>
        </authorList>
    </citation>
    <scope>NUCLEOTIDE SEQUENCE</scope>
    <source>
        <strain evidence="2">EXF-13308</strain>
    </source>
</reference>
<dbReference type="InterPro" id="IPR046341">
    <property type="entry name" value="SET_dom_sf"/>
</dbReference>
<dbReference type="CDD" id="cd10527">
    <property type="entry name" value="SET_LSMT"/>
    <property type="match status" value="1"/>
</dbReference>
<dbReference type="PANTHER" id="PTHR13271">
    <property type="entry name" value="UNCHARACTERIZED PUTATIVE METHYLTRANSFERASE"/>
    <property type="match status" value="1"/>
</dbReference>
<evidence type="ECO:0000313" key="3">
    <source>
        <dbReference type="Proteomes" id="UP001174694"/>
    </source>
</evidence>
<dbReference type="AlphaFoldDB" id="A0AA38RTX6"/>
<gene>
    <name evidence="2" type="ORF">NKR23_g1004</name>
</gene>
<dbReference type="Pfam" id="PF00856">
    <property type="entry name" value="SET"/>
    <property type="match status" value="1"/>
</dbReference>
<dbReference type="GO" id="GO:0005634">
    <property type="term" value="C:nucleus"/>
    <property type="evidence" value="ECO:0007669"/>
    <property type="project" value="TreeGrafter"/>
</dbReference>
<keyword evidence="3" id="KW-1185">Reference proteome</keyword>
<dbReference type="Proteomes" id="UP001174694">
    <property type="component" value="Unassembled WGS sequence"/>
</dbReference>
<dbReference type="PROSITE" id="PS50280">
    <property type="entry name" value="SET"/>
    <property type="match status" value="1"/>
</dbReference>
<dbReference type="InterPro" id="IPR001214">
    <property type="entry name" value="SET_dom"/>
</dbReference>
<comment type="caution">
    <text evidence="2">The sequence shown here is derived from an EMBL/GenBank/DDBJ whole genome shotgun (WGS) entry which is preliminary data.</text>
</comment>
<protein>
    <submittedName>
        <fullName evidence="2">SET domain-containing protein</fullName>
    </submittedName>
</protein>
<dbReference type="EMBL" id="JANBVO010000002">
    <property type="protein sequence ID" value="KAJ9156688.1"/>
    <property type="molecule type" value="Genomic_DNA"/>
</dbReference>
<proteinExistence type="predicted"/>
<organism evidence="2 3">
    <name type="scientific">Pleurostoma richardsiae</name>
    <dbReference type="NCBI Taxonomy" id="41990"/>
    <lineage>
        <taxon>Eukaryota</taxon>
        <taxon>Fungi</taxon>
        <taxon>Dikarya</taxon>
        <taxon>Ascomycota</taxon>
        <taxon>Pezizomycotina</taxon>
        <taxon>Sordariomycetes</taxon>
        <taxon>Sordariomycetidae</taxon>
        <taxon>Calosphaeriales</taxon>
        <taxon>Pleurostomataceae</taxon>
        <taxon>Pleurostoma</taxon>
    </lineage>
</organism>
<feature type="domain" description="SET" evidence="1">
    <location>
        <begin position="18"/>
        <end position="261"/>
    </location>
</feature>
<name>A0AA38RTX6_9PEZI</name>
<dbReference type="InterPro" id="IPR050600">
    <property type="entry name" value="SETD3_SETD6_MTase"/>
</dbReference>
<evidence type="ECO:0000313" key="2">
    <source>
        <dbReference type="EMBL" id="KAJ9156688.1"/>
    </source>
</evidence>
<sequence length="485" mass="53895">MPRTELPLELLPAWLALNDVSLYDAKVSQIEGKGCGLVADRNLSTAGGDTFDIPALLTVPHALVLNAEAVEEYAKEDRNFRQLLDAAGRQSARGDILLFLLVQLFHSTSPRKNSVCVSNGWTEYVKFLPSSVPVPTLWTEEERALLRGTTLDSALNAKMLALTHEFDYIREKSSSIPLWEETLWESNDIHLTNWFLLDAWYRSRCLELPKSGESMVPCLDMANHSSEANAYYDENSRDEVVLLLRPQCSVSKGEELTIDYGAKKSPAEMLFSYGIIEPLWTTERLTLPLEPFPDDPLGKAKLHVFDGPATVVIKRADDGHMQWESPFAYIMCVNEEDGLEFKILQETDGTRHLKLFWQDADVTESAGSFESLIQSHPLHAVLKLRVVTVVQGRLQEQLEEMLSAPVPSSASPSTALAPVRSSCVDAAALLRDMEAKSLESAVEMLEEQRLQLLSDESVVAYLGSMETAENDLAGDEASNGDDDFS</sequence>
<dbReference type="SUPFAM" id="SSF82199">
    <property type="entry name" value="SET domain"/>
    <property type="match status" value="1"/>
</dbReference>
<dbReference type="Gene3D" id="3.90.1410.10">
    <property type="entry name" value="set domain protein methyltransferase, domain 1"/>
    <property type="match status" value="1"/>
</dbReference>
<dbReference type="PANTHER" id="PTHR13271:SF76">
    <property type="entry name" value="SET DOMAIN-CONTAINING PROTEIN 8"/>
    <property type="match status" value="1"/>
</dbReference>
<evidence type="ECO:0000259" key="1">
    <source>
        <dbReference type="PROSITE" id="PS50280"/>
    </source>
</evidence>
<dbReference type="GO" id="GO:0016279">
    <property type="term" value="F:protein-lysine N-methyltransferase activity"/>
    <property type="evidence" value="ECO:0007669"/>
    <property type="project" value="TreeGrafter"/>
</dbReference>
<accession>A0AA38RTX6</accession>